<dbReference type="AlphaFoldDB" id="A0A2T5P5X5"/>
<dbReference type="InterPro" id="IPR042099">
    <property type="entry name" value="ANL_N_sf"/>
</dbReference>
<dbReference type="PANTHER" id="PTHR22754">
    <property type="entry name" value="DISCO-INTERACTING PROTEIN 2 DIP2 -RELATED"/>
    <property type="match status" value="1"/>
</dbReference>
<keyword evidence="2" id="KW-0436">Ligase</keyword>
<dbReference type="PANTHER" id="PTHR22754:SF32">
    <property type="entry name" value="DISCO-INTERACTING PROTEIN 2"/>
    <property type="match status" value="1"/>
</dbReference>
<dbReference type="Pfam" id="PF23024">
    <property type="entry name" value="AMP-dom_DIP2-like"/>
    <property type="match status" value="1"/>
</dbReference>
<evidence type="ECO:0000256" key="3">
    <source>
        <dbReference type="ARBA" id="ARBA00022832"/>
    </source>
</evidence>
<dbReference type="GO" id="GO:0006633">
    <property type="term" value="P:fatty acid biosynthetic process"/>
    <property type="evidence" value="ECO:0007669"/>
    <property type="project" value="TreeGrafter"/>
</dbReference>
<feature type="domain" description="AMP-binding enzyme C-terminal" evidence="6">
    <location>
        <begin position="456"/>
        <end position="558"/>
    </location>
</feature>
<feature type="domain" description="AMP-dependent synthetase/ligase" evidence="5">
    <location>
        <begin position="17"/>
        <end position="415"/>
    </location>
</feature>
<reference evidence="7 8" key="1">
    <citation type="submission" date="2018-04" db="EMBL/GenBank/DDBJ databases">
        <title>Pseudomonas sp. nov., isolated from mangrove soil.</title>
        <authorList>
            <person name="Chen C."/>
        </authorList>
    </citation>
    <scope>NUCLEOTIDE SEQUENCE [LARGE SCALE GENOMIC DNA]</scope>
    <source>
        <strain evidence="7 8">TC-11</strain>
    </source>
</reference>
<dbReference type="GO" id="GO:0016874">
    <property type="term" value="F:ligase activity"/>
    <property type="evidence" value="ECO:0007669"/>
    <property type="project" value="UniProtKB-KW"/>
</dbReference>
<dbReference type="Pfam" id="PF00501">
    <property type="entry name" value="AMP-binding"/>
    <property type="match status" value="1"/>
</dbReference>
<dbReference type="OrthoDB" id="9757559at2"/>
<protein>
    <submittedName>
        <fullName evidence="7">AMP-binding protein</fullName>
    </submittedName>
</protein>
<dbReference type="Gene3D" id="3.40.50.12780">
    <property type="entry name" value="N-terminal domain of ligase-like"/>
    <property type="match status" value="1"/>
</dbReference>
<comment type="caution">
    <text evidence="7">The sequence shown here is derived from an EMBL/GenBank/DDBJ whole genome shotgun (WGS) entry which is preliminary data.</text>
</comment>
<keyword evidence="4" id="KW-0443">Lipid metabolism</keyword>
<dbReference type="EMBL" id="QASN01000021">
    <property type="protein sequence ID" value="PTU73141.1"/>
    <property type="molecule type" value="Genomic_DNA"/>
</dbReference>
<dbReference type="InterPro" id="IPR020845">
    <property type="entry name" value="AMP-binding_CS"/>
</dbReference>
<dbReference type="FunFam" id="3.40.50.12780:FF:000013">
    <property type="entry name" value="Long-chain-fatty-acid--AMP ligase FadD32"/>
    <property type="match status" value="1"/>
</dbReference>
<evidence type="ECO:0000256" key="2">
    <source>
        <dbReference type="ARBA" id="ARBA00022598"/>
    </source>
</evidence>
<dbReference type="CDD" id="cd05931">
    <property type="entry name" value="FAAL"/>
    <property type="match status" value="1"/>
</dbReference>
<proteinExistence type="inferred from homology"/>
<dbReference type="Gene3D" id="3.30.300.30">
    <property type="match status" value="1"/>
</dbReference>
<evidence type="ECO:0000256" key="1">
    <source>
        <dbReference type="ARBA" id="ARBA00006432"/>
    </source>
</evidence>
<accession>A0A2T5P5X5</accession>
<name>A0A2T5P5X5_9PSED</name>
<dbReference type="InterPro" id="IPR045851">
    <property type="entry name" value="AMP-bd_C_sf"/>
</dbReference>
<dbReference type="GO" id="GO:0005886">
    <property type="term" value="C:plasma membrane"/>
    <property type="evidence" value="ECO:0007669"/>
    <property type="project" value="TreeGrafter"/>
</dbReference>
<dbReference type="InterPro" id="IPR025110">
    <property type="entry name" value="AMP-bd_C"/>
</dbReference>
<evidence type="ECO:0000313" key="8">
    <source>
        <dbReference type="Proteomes" id="UP000244064"/>
    </source>
</evidence>
<comment type="similarity">
    <text evidence="1">Belongs to the ATP-dependent AMP-binding enzyme family.</text>
</comment>
<dbReference type="RefSeq" id="WP_108109014.1">
    <property type="nucleotide sequence ID" value="NZ_QASN01000021.1"/>
</dbReference>
<dbReference type="PROSITE" id="PS00455">
    <property type="entry name" value="AMP_BINDING"/>
    <property type="match status" value="1"/>
</dbReference>
<keyword evidence="8" id="KW-1185">Reference proteome</keyword>
<sequence length="609" mass="65365">MHDFRPHDSANFADCLAHHALHTPDALAYRFLLDGNDNEALLDYAGLEQRARAVAATLQQDCAQGSRVLLLLAPGFDYIASFFGCLKAGMVAVPAYPPSTSKILDRLDAIIRDCRPAAAITSGEHLEAVRQRLQHAAPGARLLAAEAIAPGSAGDWKPVTVVREDLAFLQYTSGSTGDPKGVMISHANLLHNSATIQRHFDNRRDSHVVSWLPPYHDMGLIGGILQSAFVGCATTLLTPIHFLQRPVRWLRAVSRYQATASGGPNFAFELCVRKIKDSELEGIDLSSWEVAFNGAENVRAATLEAFQQRFAALGFRRSASFPCYGLAEGTLLATSSGARRGAVVRDFDARLLEDNLAAPVAPSAASQVGRALVSSGHGLPGEEPCIVDPLSDDLLPQGRVGEICIRGASVAGGYWGRPEASAQVFGKDDHGRPLFRSGDLGFMLDGELYVTGRCKDLIILNGVNHHPGDIEASVCREQSCFRPDGSAAFAIELDDGERVVVAQEMERRALRDLDLGEVLAGIRASLWQQHRLSQPLIVLLQGGSLPRTSSGKVKRQECRRVLGALLRNLLTTGPGEAGEGETIARNRVIAAESAGQLLELAAEAESAAS</sequence>
<dbReference type="SUPFAM" id="SSF56801">
    <property type="entry name" value="Acetyl-CoA synthetase-like"/>
    <property type="match status" value="1"/>
</dbReference>
<evidence type="ECO:0000256" key="4">
    <source>
        <dbReference type="ARBA" id="ARBA00023098"/>
    </source>
</evidence>
<dbReference type="GO" id="GO:0071766">
    <property type="term" value="P:Actinobacterium-type cell wall biogenesis"/>
    <property type="evidence" value="ECO:0007669"/>
    <property type="project" value="UniProtKB-ARBA"/>
</dbReference>
<dbReference type="InterPro" id="IPR000873">
    <property type="entry name" value="AMP-dep_synth/lig_dom"/>
</dbReference>
<evidence type="ECO:0000259" key="6">
    <source>
        <dbReference type="Pfam" id="PF23024"/>
    </source>
</evidence>
<dbReference type="GO" id="GO:0070566">
    <property type="term" value="F:adenylyltransferase activity"/>
    <property type="evidence" value="ECO:0007669"/>
    <property type="project" value="TreeGrafter"/>
</dbReference>
<gene>
    <name evidence="7" type="ORF">DBO85_18025</name>
</gene>
<evidence type="ECO:0000259" key="5">
    <source>
        <dbReference type="Pfam" id="PF00501"/>
    </source>
</evidence>
<dbReference type="InterPro" id="IPR040097">
    <property type="entry name" value="FAAL/FAAC"/>
</dbReference>
<evidence type="ECO:0000313" key="7">
    <source>
        <dbReference type="EMBL" id="PTU73141.1"/>
    </source>
</evidence>
<organism evidence="7 8">
    <name type="scientific">Pseudomonas mangrovi</name>
    <dbReference type="NCBI Taxonomy" id="2161748"/>
    <lineage>
        <taxon>Bacteria</taxon>
        <taxon>Pseudomonadati</taxon>
        <taxon>Pseudomonadota</taxon>
        <taxon>Gammaproteobacteria</taxon>
        <taxon>Pseudomonadales</taxon>
        <taxon>Pseudomonadaceae</taxon>
        <taxon>Pseudomonas</taxon>
    </lineage>
</organism>
<dbReference type="Proteomes" id="UP000244064">
    <property type="component" value="Unassembled WGS sequence"/>
</dbReference>
<keyword evidence="3" id="KW-0276">Fatty acid metabolism</keyword>